<dbReference type="SUPFAM" id="SSF53659">
    <property type="entry name" value="Isocitrate/Isopropylmalate dehydrogenase-like"/>
    <property type="match status" value="1"/>
</dbReference>
<protein>
    <recommendedName>
        <fullName evidence="16">3-isopropylmalate dehydrogenase</fullName>
        <ecNumber evidence="16">1.1.1.85</ecNumber>
    </recommendedName>
    <alternativeName>
        <fullName evidence="16">3-IPM-DH</fullName>
    </alternativeName>
    <alternativeName>
        <fullName evidence="16">Beta-IPM dehydrogenase</fullName>
        <shortName evidence="16">IMDH</shortName>
    </alternativeName>
</protein>
<feature type="binding site" evidence="16">
    <location>
        <position position="100"/>
    </location>
    <ligand>
        <name>substrate</name>
    </ligand>
</feature>
<dbReference type="HAMAP" id="MF_01033">
    <property type="entry name" value="LeuB_type1"/>
    <property type="match status" value="1"/>
</dbReference>
<dbReference type="Proteomes" id="UP000320048">
    <property type="component" value="Unassembled WGS sequence"/>
</dbReference>
<reference evidence="19 20" key="1">
    <citation type="journal article" date="2019" name="Nat. Microbiol.">
        <title>Mediterranean grassland soil C-N compound turnover is dependent on rainfall and depth, and is mediated by genomically divergent microorganisms.</title>
        <authorList>
            <person name="Diamond S."/>
            <person name="Andeer P.F."/>
            <person name="Li Z."/>
            <person name="Crits-Christoph A."/>
            <person name="Burstein D."/>
            <person name="Anantharaman K."/>
            <person name="Lane K.R."/>
            <person name="Thomas B.C."/>
            <person name="Pan C."/>
            <person name="Northen T.R."/>
            <person name="Banfield J.F."/>
        </authorList>
    </citation>
    <scope>NUCLEOTIDE SEQUENCE [LARGE SCALE GENOMIC DNA]</scope>
    <source>
        <strain evidence="19">NP_7</strain>
    </source>
</reference>
<comment type="function">
    <text evidence="15 16 17">Catalyzes the oxidation of 3-carboxy-2-hydroxy-4-methylpentanoate (3-isopropylmalate) to 3-carboxy-4-methyl-2-oxopentanoate. The product decarboxylates to 4-methyl-2 oxopentanoate.</text>
</comment>
<comment type="subcellular location">
    <subcellularLocation>
        <location evidence="3 16">Cytoplasm</location>
    </subcellularLocation>
</comment>
<keyword evidence="7 16" id="KW-0432">Leucine biosynthesis</keyword>
<dbReference type="PROSITE" id="PS00470">
    <property type="entry name" value="IDH_IMDH"/>
    <property type="match status" value="1"/>
</dbReference>
<evidence type="ECO:0000259" key="18">
    <source>
        <dbReference type="SMART" id="SM01329"/>
    </source>
</evidence>
<feature type="site" description="Important for catalysis" evidence="16">
    <location>
        <position position="195"/>
    </location>
</feature>
<keyword evidence="8 16" id="KW-0963">Cytoplasm</keyword>
<dbReference type="GO" id="GO:0051287">
    <property type="term" value="F:NAD binding"/>
    <property type="evidence" value="ECO:0007669"/>
    <property type="project" value="InterPro"/>
</dbReference>
<dbReference type="AlphaFoldDB" id="A0A537JF24"/>
<comment type="caution">
    <text evidence="19">The sequence shown here is derived from an EMBL/GenBank/DDBJ whole genome shotgun (WGS) entry which is preliminary data.</text>
</comment>
<keyword evidence="10 16" id="KW-0479">Metal-binding</keyword>
<evidence type="ECO:0000256" key="16">
    <source>
        <dbReference type="HAMAP-Rule" id="MF_01033"/>
    </source>
</evidence>
<accession>A0A537JF24</accession>
<comment type="catalytic activity">
    <reaction evidence="1 16 17">
        <text>(2R,3S)-3-isopropylmalate + NAD(+) = 4-methyl-2-oxopentanoate + CO2 + NADH</text>
        <dbReference type="Rhea" id="RHEA:32271"/>
        <dbReference type="ChEBI" id="CHEBI:16526"/>
        <dbReference type="ChEBI" id="CHEBI:17865"/>
        <dbReference type="ChEBI" id="CHEBI:35121"/>
        <dbReference type="ChEBI" id="CHEBI:57540"/>
        <dbReference type="ChEBI" id="CHEBI:57945"/>
        <dbReference type="EC" id="1.1.1.85"/>
    </reaction>
</comment>
<evidence type="ECO:0000313" key="19">
    <source>
        <dbReference type="EMBL" id="TMI82080.1"/>
    </source>
</evidence>
<feature type="domain" description="Isopropylmalate dehydrogenase-like" evidence="18">
    <location>
        <begin position="8"/>
        <end position="355"/>
    </location>
</feature>
<feature type="binding site" evidence="16">
    <location>
        <position position="138"/>
    </location>
    <ligand>
        <name>substrate</name>
    </ligand>
</feature>
<evidence type="ECO:0000256" key="6">
    <source>
        <dbReference type="ARBA" id="ARBA00011738"/>
    </source>
</evidence>
<feature type="binding site" evidence="16">
    <location>
        <position position="255"/>
    </location>
    <ligand>
        <name>Mg(2+)</name>
        <dbReference type="ChEBI" id="CHEBI:18420"/>
    </ligand>
</feature>
<dbReference type="InterPro" id="IPR019818">
    <property type="entry name" value="IsoCit/isopropylmalate_DH_CS"/>
</dbReference>
<dbReference type="Gene3D" id="3.40.718.10">
    <property type="entry name" value="Isopropylmalate Dehydrogenase"/>
    <property type="match status" value="1"/>
</dbReference>
<keyword evidence="13 16" id="KW-0520">NAD</keyword>
<evidence type="ECO:0000256" key="12">
    <source>
        <dbReference type="ARBA" id="ARBA00023002"/>
    </source>
</evidence>
<evidence type="ECO:0000256" key="7">
    <source>
        <dbReference type="ARBA" id="ARBA00022430"/>
    </source>
</evidence>
<comment type="pathway">
    <text evidence="4 16 17">Amino-acid biosynthesis; L-leucine biosynthesis; L-leucine from 3-methyl-2-oxobutanoate: step 3/4.</text>
</comment>
<gene>
    <name evidence="16 19" type="primary">leuB</name>
    <name evidence="19" type="ORF">E6H04_05475</name>
</gene>
<evidence type="ECO:0000256" key="4">
    <source>
        <dbReference type="ARBA" id="ARBA00004762"/>
    </source>
</evidence>
<evidence type="ECO:0000256" key="15">
    <source>
        <dbReference type="ARBA" id="ARBA00023577"/>
    </source>
</evidence>
<evidence type="ECO:0000256" key="8">
    <source>
        <dbReference type="ARBA" id="ARBA00022490"/>
    </source>
</evidence>
<dbReference type="InterPro" id="IPR024084">
    <property type="entry name" value="IsoPropMal-DH-like_dom"/>
</dbReference>
<evidence type="ECO:0000256" key="5">
    <source>
        <dbReference type="ARBA" id="ARBA00008319"/>
    </source>
</evidence>
<dbReference type="PANTHER" id="PTHR42979:SF1">
    <property type="entry name" value="3-ISOPROPYLMALATE DEHYDROGENASE"/>
    <property type="match status" value="1"/>
</dbReference>
<feature type="binding site" evidence="16">
    <location>
        <begin position="80"/>
        <end position="93"/>
    </location>
    <ligand>
        <name>NAD(+)</name>
        <dbReference type="ChEBI" id="CHEBI:57540"/>
    </ligand>
</feature>
<dbReference type="NCBIfam" id="TIGR00169">
    <property type="entry name" value="leuB"/>
    <property type="match status" value="1"/>
</dbReference>
<comment type="cofactor">
    <cofactor evidence="2">
        <name>Mn(2+)</name>
        <dbReference type="ChEBI" id="CHEBI:29035"/>
    </cofactor>
</comment>
<keyword evidence="16" id="KW-0464">Manganese</keyword>
<dbReference type="GO" id="GO:0003862">
    <property type="term" value="F:3-isopropylmalate dehydrogenase activity"/>
    <property type="evidence" value="ECO:0007669"/>
    <property type="project" value="UniProtKB-UniRule"/>
</dbReference>
<evidence type="ECO:0000256" key="3">
    <source>
        <dbReference type="ARBA" id="ARBA00004496"/>
    </source>
</evidence>
<evidence type="ECO:0000256" key="17">
    <source>
        <dbReference type="RuleBase" id="RU004445"/>
    </source>
</evidence>
<evidence type="ECO:0000256" key="14">
    <source>
        <dbReference type="ARBA" id="ARBA00023304"/>
    </source>
</evidence>
<feature type="binding site" evidence="16">
    <location>
        <position position="227"/>
    </location>
    <ligand>
        <name>substrate</name>
    </ligand>
</feature>
<evidence type="ECO:0000256" key="13">
    <source>
        <dbReference type="ARBA" id="ARBA00023027"/>
    </source>
</evidence>
<organism evidence="19 20">
    <name type="scientific">Candidatus Segetimicrobium genomatis</name>
    <dbReference type="NCBI Taxonomy" id="2569760"/>
    <lineage>
        <taxon>Bacteria</taxon>
        <taxon>Bacillati</taxon>
        <taxon>Candidatus Sysuimicrobiota</taxon>
        <taxon>Candidatus Sysuimicrobiia</taxon>
        <taxon>Candidatus Sysuimicrobiales</taxon>
        <taxon>Candidatus Segetimicrobiaceae</taxon>
        <taxon>Candidatus Segetimicrobium</taxon>
    </lineage>
</organism>
<feature type="binding site" evidence="16">
    <location>
        <position position="227"/>
    </location>
    <ligand>
        <name>Mg(2+)</name>
        <dbReference type="ChEBI" id="CHEBI:18420"/>
    </ligand>
</feature>
<feature type="binding site" evidence="16">
    <location>
        <position position="251"/>
    </location>
    <ligand>
        <name>Mg(2+)</name>
        <dbReference type="ChEBI" id="CHEBI:18420"/>
    </ligand>
</feature>
<evidence type="ECO:0000256" key="9">
    <source>
        <dbReference type="ARBA" id="ARBA00022605"/>
    </source>
</evidence>
<evidence type="ECO:0000256" key="10">
    <source>
        <dbReference type="ARBA" id="ARBA00022723"/>
    </source>
</evidence>
<dbReference type="EMBL" id="VBAO01000143">
    <property type="protein sequence ID" value="TMI82080.1"/>
    <property type="molecule type" value="Genomic_DNA"/>
</dbReference>
<keyword evidence="14 16" id="KW-0100">Branched-chain amino acid biosynthesis</keyword>
<dbReference type="InterPro" id="IPR004429">
    <property type="entry name" value="Isopropylmalate_DH"/>
</dbReference>
<evidence type="ECO:0000256" key="11">
    <source>
        <dbReference type="ARBA" id="ARBA00022842"/>
    </source>
</evidence>
<feature type="site" description="Important for catalysis" evidence="16">
    <location>
        <position position="145"/>
    </location>
</feature>
<dbReference type="Pfam" id="PF00180">
    <property type="entry name" value="Iso_dh"/>
    <property type="match status" value="1"/>
</dbReference>
<feature type="binding site" evidence="16">
    <location>
        <position position="110"/>
    </location>
    <ligand>
        <name>substrate</name>
    </ligand>
</feature>
<keyword evidence="9 16" id="KW-0028">Amino-acid biosynthesis</keyword>
<keyword evidence="11 16" id="KW-0460">Magnesium</keyword>
<dbReference type="GO" id="GO:0000287">
    <property type="term" value="F:magnesium ion binding"/>
    <property type="evidence" value="ECO:0007669"/>
    <property type="project" value="InterPro"/>
</dbReference>
<sequence>MGAGRARRIAVMPGDGIGREVIAEAVRVLSAVDRRYELGLEFEEGLVGGAAIDATGHPIPEQTLALCRRSEAILLGACGGPKWDALPRERRPEQALFTLRKTFGLYANLRPATVSSPLLTASPLRREVAEGTDLLIVRELTGGLYFGAQSRTGRGQETAAVDTLPYSAAEIRRVVRKACEIARGRPRHKVTSVDKANVLETSRLWREVATEVGRETPGVTLDHMLVDNCALQLVTNPRQFDVIVTDNMFGDILSDEAAGVIGSLGLMPSASLGEQPPGLFEPVHGTAPDIAGKGIANPLAAILTGALLLRYGLDHEPAAAAIEAAVHRALQDGCRTADLAGKGPALGTAAMADAVLARLH</sequence>
<dbReference type="UniPathway" id="UPA00048">
    <property type="reaction ID" value="UER00072"/>
</dbReference>
<dbReference type="GO" id="GO:0009098">
    <property type="term" value="P:L-leucine biosynthetic process"/>
    <property type="evidence" value="ECO:0007669"/>
    <property type="project" value="UniProtKB-UniRule"/>
</dbReference>
<proteinExistence type="inferred from homology"/>
<comment type="cofactor">
    <cofactor evidence="16 17">
        <name>Mg(2+)</name>
        <dbReference type="ChEBI" id="CHEBI:18420"/>
    </cofactor>
    <cofactor evidence="16 17">
        <name>Mn(2+)</name>
        <dbReference type="ChEBI" id="CHEBI:29035"/>
    </cofactor>
    <text evidence="16 17">Binds 1 Mg(2+) or Mn(2+) ion per subunit.</text>
</comment>
<evidence type="ECO:0000256" key="2">
    <source>
        <dbReference type="ARBA" id="ARBA00001936"/>
    </source>
</evidence>
<dbReference type="EC" id="1.1.1.85" evidence="16"/>
<name>A0A537JF24_9BACT</name>
<dbReference type="FunFam" id="3.40.718.10:FF:000028">
    <property type="entry name" value="3-isopropylmalate dehydrogenase"/>
    <property type="match status" value="1"/>
</dbReference>
<evidence type="ECO:0000256" key="1">
    <source>
        <dbReference type="ARBA" id="ARBA00000624"/>
    </source>
</evidence>
<comment type="caution">
    <text evidence="16">Lacks conserved residue(s) required for the propagation of feature annotation.</text>
</comment>
<dbReference type="SMART" id="SM01329">
    <property type="entry name" value="Iso_dh"/>
    <property type="match status" value="1"/>
</dbReference>
<dbReference type="PANTHER" id="PTHR42979">
    <property type="entry name" value="3-ISOPROPYLMALATE DEHYDROGENASE"/>
    <property type="match status" value="1"/>
</dbReference>
<comment type="similarity">
    <text evidence="5 16">Belongs to the isocitrate and isopropylmalate dehydrogenases family. LeuB type 1 subfamily.</text>
</comment>
<comment type="subunit">
    <text evidence="6 16 17">Homodimer.</text>
</comment>
<dbReference type="GO" id="GO:0005829">
    <property type="term" value="C:cytosol"/>
    <property type="evidence" value="ECO:0007669"/>
    <property type="project" value="TreeGrafter"/>
</dbReference>
<keyword evidence="12 16" id="KW-0560">Oxidoreductase</keyword>
<evidence type="ECO:0000313" key="20">
    <source>
        <dbReference type="Proteomes" id="UP000320048"/>
    </source>
</evidence>